<comment type="caution">
    <text evidence="2">The sequence shown here is derived from an EMBL/GenBank/DDBJ whole genome shotgun (WGS) entry which is preliminary data.</text>
</comment>
<evidence type="ECO:0000256" key="1">
    <source>
        <dbReference type="SAM" id="MobiDB-lite"/>
    </source>
</evidence>
<accession>A0A9D3M109</accession>
<evidence type="ECO:0000313" key="3">
    <source>
        <dbReference type="Proteomes" id="UP001044222"/>
    </source>
</evidence>
<protein>
    <submittedName>
        <fullName evidence="2">Uncharacterized protein</fullName>
    </submittedName>
</protein>
<name>A0A9D3M109_ANGAN</name>
<sequence>METGQVNLDSPNRALEYLLELNNIIESQQKLLESQRRRIEELEVQLDRVSQENKDLRLDRHSRGPELARTAPTLPAPPCPPTLQSPPSLPTPIRAPPGLARPLHRPAVGWGTTPPRPADPRPLLWIRRRRLRAPGTSRQPRVCFRHLPARHPPQTSKDLSVDFD</sequence>
<feature type="region of interest" description="Disordered" evidence="1">
    <location>
        <begin position="53"/>
        <end position="164"/>
    </location>
</feature>
<dbReference type="Proteomes" id="UP001044222">
    <property type="component" value="Chromosome 14"/>
</dbReference>
<organism evidence="2 3">
    <name type="scientific">Anguilla anguilla</name>
    <name type="common">European freshwater eel</name>
    <name type="synonym">Muraena anguilla</name>
    <dbReference type="NCBI Taxonomy" id="7936"/>
    <lineage>
        <taxon>Eukaryota</taxon>
        <taxon>Metazoa</taxon>
        <taxon>Chordata</taxon>
        <taxon>Craniata</taxon>
        <taxon>Vertebrata</taxon>
        <taxon>Euteleostomi</taxon>
        <taxon>Actinopterygii</taxon>
        <taxon>Neopterygii</taxon>
        <taxon>Teleostei</taxon>
        <taxon>Anguilliformes</taxon>
        <taxon>Anguillidae</taxon>
        <taxon>Anguilla</taxon>
    </lineage>
</organism>
<feature type="compositionally biased region" description="Pro residues" evidence="1">
    <location>
        <begin position="74"/>
        <end position="95"/>
    </location>
</feature>
<dbReference type="EMBL" id="JAFIRN010000014">
    <property type="protein sequence ID" value="KAG5836453.1"/>
    <property type="molecule type" value="Genomic_DNA"/>
</dbReference>
<reference evidence="2" key="1">
    <citation type="submission" date="2021-01" db="EMBL/GenBank/DDBJ databases">
        <title>A chromosome-scale assembly of European eel, Anguilla anguilla.</title>
        <authorList>
            <person name="Henkel C."/>
            <person name="Jong-Raadsen S.A."/>
            <person name="Dufour S."/>
            <person name="Weltzien F.-A."/>
            <person name="Palstra A.P."/>
            <person name="Pelster B."/>
            <person name="Spaink H.P."/>
            <person name="Van Den Thillart G.E."/>
            <person name="Jansen H."/>
            <person name="Zahm M."/>
            <person name="Klopp C."/>
            <person name="Cedric C."/>
            <person name="Louis A."/>
            <person name="Berthelot C."/>
            <person name="Parey E."/>
            <person name="Roest Crollius H."/>
            <person name="Montfort J."/>
            <person name="Robinson-Rechavi M."/>
            <person name="Bucao C."/>
            <person name="Bouchez O."/>
            <person name="Gislard M."/>
            <person name="Lluch J."/>
            <person name="Milhes M."/>
            <person name="Lampietro C."/>
            <person name="Lopez Roques C."/>
            <person name="Donnadieu C."/>
            <person name="Braasch I."/>
            <person name="Desvignes T."/>
            <person name="Postlethwait J."/>
            <person name="Bobe J."/>
            <person name="Guiguen Y."/>
            <person name="Dirks R."/>
        </authorList>
    </citation>
    <scope>NUCLEOTIDE SEQUENCE</scope>
    <source>
        <strain evidence="2">Tag_6206</strain>
        <tissue evidence="2">Liver</tissue>
    </source>
</reference>
<evidence type="ECO:0000313" key="2">
    <source>
        <dbReference type="EMBL" id="KAG5836453.1"/>
    </source>
</evidence>
<dbReference type="AlphaFoldDB" id="A0A9D3M109"/>
<feature type="compositionally biased region" description="Basic and acidic residues" evidence="1">
    <location>
        <begin position="53"/>
        <end position="66"/>
    </location>
</feature>
<gene>
    <name evidence="2" type="ORF">ANANG_G00254920</name>
</gene>
<proteinExistence type="predicted"/>
<keyword evidence="3" id="KW-1185">Reference proteome</keyword>